<proteinExistence type="predicted"/>
<organism evidence="1">
    <name type="scientific">Nothobranchius kadleci</name>
    <name type="common">African annual killifish</name>
    <dbReference type="NCBI Taxonomy" id="1051664"/>
    <lineage>
        <taxon>Eukaryota</taxon>
        <taxon>Metazoa</taxon>
        <taxon>Chordata</taxon>
        <taxon>Craniata</taxon>
        <taxon>Vertebrata</taxon>
        <taxon>Euteleostomi</taxon>
        <taxon>Actinopterygii</taxon>
        <taxon>Neopterygii</taxon>
        <taxon>Teleostei</taxon>
        <taxon>Neoteleostei</taxon>
        <taxon>Acanthomorphata</taxon>
        <taxon>Ovalentaria</taxon>
        <taxon>Atherinomorphae</taxon>
        <taxon>Cyprinodontiformes</taxon>
        <taxon>Nothobranchiidae</taxon>
        <taxon>Nothobranchius</taxon>
    </lineage>
</organism>
<dbReference type="EMBL" id="HADZ01021851">
    <property type="protein sequence ID" value="SBP85792.1"/>
    <property type="molecule type" value="Transcribed_RNA"/>
</dbReference>
<reference evidence="1" key="2">
    <citation type="submission" date="2016-06" db="EMBL/GenBank/DDBJ databases">
        <title>The genome of a short-lived fish provides insights into sex chromosome evolution and the genetic control of aging.</title>
        <authorList>
            <person name="Reichwald K."/>
            <person name="Felder M."/>
            <person name="Petzold A."/>
            <person name="Koch P."/>
            <person name="Groth M."/>
            <person name="Platzer M."/>
        </authorList>
    </citation>
    <scope>NUCLEOTIDE SEQUENCE</scope>
    <source>
        <tissue evidence="1">Brain</tissue>
    </source>
</reference>
<feature type="non-terminal residue" evidence="1">
    <location>
        <position position="1"/>
    </location>
</feature>
<feature type="non-terminal residue" evidence="1">
    <location>
        <position position="52"/>
    </location>
</feature>
<protein>
    <submittedName>
        <fullName evidence="1">Uncharacterized protein</fullName>
    </submittedName>
</protein>
<gene>
    <name evidence="1" type="primary">ZNF862</name>
</gene>
<dbReference type="AlphaFoldDB" id="A0A1A8D125"/>
<accession>A0A1A8D125</accession>
<evidence type="ECO:0000313" key="1">
    <source>
        <dbReference type="EMBL" id="SBP85792.1"/>
    </source>
</evidence>
<name>A0A1A8D125_NOTKA</name>
<sequence length="52" mass="6429">FAFSFSLDEQKGMEICETYRTRKQAKNIHWVFSPRQRRRECKKNLQLESFFL</sequence>
<reference evidence="1" key="1">
    <citation type="submission" date="2016-05" db="EMBL/GenBank/DDBJ databases">
        <authorList>
            <person name="Lavstsen T."/>
            <person name="Jespersen J.S."/>
        </authorList>
    </citation>
    <scope>NUCLEOTIDE SEQUENCE</scope>
    <source>
        <tissue evidence="1">Brain</tissue>
    </source>
</reference>